<dbReference type="SUPFAM" id="SSF49464">
    <property type="entry name" value="Carboxypeptidase regulatory domain-like"/>
    <property type="match status" value="1"/>
</dbReference>
<dbReference type="STRING" id="681398.PJIAN_1694"/>
<keyword evidence="2" id="KW-0472">Membrane</keyword>
<dbReference type="InterPro" id="IPR011662">
    <property type="entry name" value="Secretin/TonB_short_N"/>
</dbReference>
<dbReference type="Pfam" id="PF13715">
    <property type="entry name" value="CarbopepD_reg_2"/>
    <property type="match status" value="1"/>
</dbReference>
<dbReference type="Gene3D" id="2.60.40.1120">
    <property type="entry name" value="Carboxypeptidase-like, regulatory domain"/>
    <property type="match status" value="1"/>
</dbReference>
<evidence type="ECO:0000256" key="1">
    <source>
        <dbReference type="ARBA" id="ARBA00022448"/>
    </source>
</evidence>
<dbReference type="AlphaFoldDB" id="A0A170YVK9"/>
<accession>A0A170YVK9</accession>
<feature type="signal peptide" evidence="4">
    <location>
        <begin position="1"/>
        <end position="22"/>
    </location>
</feature>
<evidence type="ECO:0000256" key="4">
    <source>
        <dbReference type="SAM" id="SignalP"/>
    </source>
</evidence>
<reference evidence="7" key="2">
    <citation type="journal article" date="2017" name="Genome Announc.">
        <title>Draft genome sequence of Paludibacter jiangxiensis NM7(T), a propionate-producing fermentative bacterium.</title>
        <authorList>
            <person name="Qiu Y.-L."/>
            <person name="Tourlousse D.M."/>
            <person name="Matsuura N."/>
            <person name="Ohashi A."/>
            <person name="Sekiguchi Y."/>
        </authorList>
    </citation>
    <scope>NUCLEOTIDE SEQUENCE [LARGE SCALE GENOMIC DNA]</scope>
    <source>
        <strain evidence="7">NM7</strain>
    </source>
</reference>
<reference evidence="7" key="1">
    <citation type="submission" date="2016-04" db="EMBL/GenBank/DDBJ databases">
        <title>Draft genome sequence of Paludibacter jiangxiensis strain NM7.</title>
        <authorList>
            <person name="Qiu Y."/>
            <person name="Matsuura N."/>
            <person name="Ohashi A."/>
            <person name="Tourlousse M.D."/>
            <person name="Sekiguchi Y."/>
        </authorList>
    </citation>
    <scope>NUCLEOTIDE SEQUENCE [LARGE SCALE GENOMIC DNA]</scope>
    <source>
        <strain evidence="7">NM7</strain>
    </source>
</reference>
<evidence type="ECO:0000256" key="2">
    <source>
        <dbReference type="ARBA" id="ARBA00023136"/>
    </source>
</evidence>
<evidence type="ECO:0000313" key="7">
    <source>
        <dbReference type="Proteomes" id="UP000076586"/>
    </source>
</evidence>
<evidence type="ECO:0000259" key="5">
    <source>
        <dbReference type="SMART" id="SM00965"/>
    </source>
</evidence>
<protein>
    <submittedName>
        <fullName evidence="6">CarboxypepD_reg-like domain-containing protein</fullName>
    </submittedName>
</protein>
<keyword evidence="3" id="KW-0998">Cell outer membrane</keyword>
<dbReference type="OrthoDB" id="1489599at2"/>
<evidence type="ECO:0000313" key="6">
    <source>
        <dbReference type="EMBL" id="GAT62104.1"/>
    </source>
</evidence>
<dbReference type="EMBL" id="BDCR01000001">
    <property type="protein sequence ID" value="GAT62104.1"/>
    <property type="molecule type" value="Genomic_DNA"/>
</dbReference>
<sequence length="514" mass="58928">MTKRFLFLHILFFILTLSAVHAQEPLQRLLSLPKQKSSVYELLNKIGELSGYSFIYDSKVTDNERKVKLPAGTYTLRDAILRVLGNSNYTLSVVDRYILIDKKQAIPVVRAIVPDYPKPDSVTSINVNGAVYDKLNNDPIADCTIGIDGTSIGTIANADGRFALKIPIKYKDAMLHVSHLGYEAKQIPIALFGGNSRTIYMNQRIVPLQEVIVRMVNPKKIVQEVVEFRSRNYPQEPSYLTSFYREGIEKRKDLLYLSEAVFKVFKPSYESPSEGQIKLLKMRKITNEANKDTLVLKMKAGPEASLLIDLMKNLPDFMDISDNTPFNYNKIDMVEYDSHLAHVVAFEPKSDISDPMYRGRLYIDANNSALLRAEFEVDPRHIDQAASLFIVKRSRDVQIKPQQIYYSVAYKQWNGKYYVSHLRGDLFFRMKQKRQLFYSPMHIFFESATCKIDTVDVKPFPKTERVPLNKIFADTQYVYDTSFWGDFNIILPQEKLNEAIEKISAKVEASADGN</sequence>
<keyword evidence="1" id="KW-0813">Transport</keyword>
<keyword evidence="4" id="KW-0732">Signal</keyword>
<gene>
    <name evidence="6" type="ORF">PJIAN_1694</name>
</gene>
<dbReference type="SMART" id="SM00965">
    <property type="entry name" value="STN"/>
    <property type="match status" value="1"/>
</dbReference>
<dbReference type="GO" id="GO:0019867">
    <property type="term" value="C:outer membrane"/>
    <property type="evidence" value="ECO:0007669"/>
    <property type="project" value="InterPro"/>
</dbReference>
<proteinExistence type="predicted"/>
<organism evidence="6 7">
    <name type="scientific">Paludibacter jiangxiensis</name>
    <dbReference type="NCBI Taxonomy" id="681398"/>
    <lineage>
        <taxon>Bacteria</taxon>
        <taxon>Pseudomonadati</taxon>
        <taxon>Bacteroidota</taxon>
        <taxon>Bacteroidia</taxon>
        <taxon>Bacteroidales</taxon>
        <taxon>Paludibacteraceae</taxon>
        <taxon>Paludibacter</taxon>
    </lineage>
</organism>
<dbReference type="InterPro" id="IPR008969">
    <property type="entry name" value="CarboxyPept-like_regulatory"/>
</dbReference>
<keyword evidence="7" id="KW-1185">Reference proteome</keyword>
<feature type="chain" id="PRO_5007904910" evidence="4">
    <location>
        <begin position="23"/>
        <end position="514"/>
    </location>
</feature>
<dbReference type="RefSeq" id="WP_068702022.1">
    <property type="nucleotide sequence ID" value="NZ_BDCR01000001.1"/>
</dbReference>
<feature type="domain" description="Secretin/TonB short N-terminal" evidence="5">
    <location>
        <begin position="52"/>
        <end position="103"/>
    </location>
</feature>
<evidence type="ECO:0000256" key="3">
    <source>
        <dbReference type="ARBA" id="ARBA00023237"/>
    </source>
</evidence>
<comment type="caution">
    <text evidence="6">The sequence shown here is derived from an EMBL/GenBank/DDBJ whole genome shotgun (WGS) entry which is preliminary data.</text>
</comment>
<dbReference type="Proteomes" id="UP000076586">
    <property type="component" value="Unassembled WGS sequence"/>
</dbReference>
<name>A0A170YVK9_9BACT</name>